<organism evidence="1 2">
    <name type="scientific">Plakobranchus ocellatus</name>
    <dbReference type="NCBI Taxonomy" id="259542"/>
    <lineage>
        <taxon>Eukaryota</taxon>
        <taxon>Metazoa</taxon>
        <taxon>Spiralia</taxon>
        <taxon>Lophotrochozoa</taxon>
        <taxon>Mollusca</taxon>
        <taxon>Gastropoda</taxon>
        <taxon>Heterobranchia</taxon>
        <taxon>Euthyneura</taxon>
        <taxon>Panpulmonata</taxon>
        <taxon>Sacoglossa</taxon>
        <taxon>Placobranchoidea</taxon>
        <taxon>Plakobranchidae</taxon>
        <taxon>Plakobranchus</taxon>
    </lineage>
</organism>
<protein>
    <submittedName>
        <fullName evidence="1">RNA-directed DNA polymerase from mobile element jockey-like</fullName>
    </submittedName>
</protein>
<keyword evidence="2" id="KW-1185">Reference proteome</keyword>
<comment type="caution">
    <text evidence="1">The sequence shown here is derived from an EMBL/GenBank/DDBJ whole genome shotgun (WGS) entry which is preliminary data.</text>
</comment>
<dbReference type="AlphaFoldDB" id="A0AAV4CV65"/>
<evidence type="ECO:0000313" key="2">
    <source>
        <dbReference type="Proteomes" id="UP000735302"/>
    </source>
</evidence>
<evidence type="ECO:0000313" key="1">
    <source>
        <dbReference type="EMBL" id="GFO35774.1"/>
    </source>
</evidence>
<keyword evidence="1" id="KW-0808">Transferase</keyword>
<dbReference type="GO" id="GO:0003964">
    <property type="term" value="F:RNA-directed DNA polymerase activity"/>
    <property type="evidence" value="ECO:0007669"/>
    <property type="project" value="UniProtKB-KW"/>
</dbReference>
<gene>
    <name evidence="1" type="ORF">PoB_006227900</name>
</gene>
<reference evidence="1 2" key="1">
    <citation type="journal article" date="2021" name="Elife">
        <title>Chloroplast acquisition without the gene transfer in kleptoplastic sea slugs, Plakobranchus ocellatus.</title>
        <authorList>
            <person name="Maeda T."/>
            <person name="Takahashi S."/>
            <person name="Yoshida T."/>
            <person name="Shimamura S."/>
            <person name="Takaki Y."/>
            <person name="Nagai Y."/>
            <person name="Toyoda A."/>
            <person name="Suzuki Y."/>
            <person name="Arimoto A."/>
            <person name="Ishii H."/>
            <person name="Satoh N."/>
            <person name="Nishiyama T."/>
            <person name="Hasebe M."/>
            <person name="Maruyama T."/>
            <person name="Minagawa J."/>
            <person name="Obokata J."/>
            <person name="Shigenobu S."/>
        </authorList>
    </citation>
    <scope>NUCLEOTIDE SEQUENCE [LARGE SCALE GENOMIC DNA]</scope>
</reference>
<name>A0AAV4CV65_9GAST</name>
<dbReference type="EMBL" id="BLXT01007004">
    <property type="protein sequence ID" value="GFO35774.1"/>
    <property type="molecule type" value="Genomic_DNA"/>
</dbReference>
<dbReference type="PANTHER" id="PTHR47027:SF20">
    <property type="entry name" value="REVERSE TRANSCRIPTASE-LIKE PROTEIN WITH RNA-DIRECTED DNA POLYMERASE DOMAIN"/>
    <property type="match status" value="1"/>
</dbReference>
<dbReference type="PANTHER" id="PTHR47027">
    <property type="entry name" value="REVERSE TRANSCRIPTASE DOMAIN-CONTAINING PROTEIN"/>
    <property type="match status" value="1"/>
</dbReference>
<proteinExistence type="predicted"/>
<dbReference type="Proteomes" id="UP000735302">
    <property type="component" value="Unassembled WGS sequence"/>
</dbReference>
<keyword evidence="1" id="KW-0548">Nucleotidyltransferase</keyword>
<sequence length="131" mass="14684">MGLSLNVKKTECMVISKKSSNPKCNLFSKGEQIKQVTKFKYLGYLITSGGRCTREISKRIAMAKDTFQKMKPILANGNISTGSNTCNNFVGLTEDRCEWRNMIANVCSRQGTIDGDDDDDDDDDLKNEKEQ</sequence>
<accession>A0AAV4CV65</accession>
<keyword evidence="1" id="KW-0695">RNA-directed DNA polymerase</keyword>